<dbReference type="Pfam" id="PF00015">
    <property type="entry name" value="MCPsignal"/>
    <property type="match status" value="1"/>
</dbReference>
<evidence type="ECO:0000259" key="6">
    <source>
        <dbReference type="PROSITE" id="PS50885"/>
    </source>
</evidence>
<feature type="domain" description="HAMP" evidence="6">
    <location>
        <begin position="210"/>
        <end position="263"/>
    </location>
</feature>
<dbReference type="SMART" id="SM00283">
    <property type="entry name" value="MA"/>
    <property type="match status" value="1"/>
</dbReference>
<proteinExistence type="inferred from homology"/>
<comment type="caution">
    <text evidence="7">The sequence shown here is derived from an EMBL/GenBank/DDBJ whole genome shotgun (WGS) entry which is preliminary data.</text>
</comment>
<dbReference type="Gene3D" id="1.10.287.950">
    <property type="entry name" value="Methyl-accepting chemotaxis protein"/>
    <property type="match status" value="1"/>
</dbReference>
<feature type="transmembrane region" description="Helical" evidence="4">
    <location>
        <begin position="189"/>
        <end position="209"/>
    </location>
</feature>
<dbReference type="SUPFAM" id="SSF58104">
    <property type="entry name" value="Methyl-accepting chemotaxis protein (MCP) signaling domain"/>
    <property type="match status" value="1"/>
</dbReference>
<dbReference type="PROSITE" id="PS50111">
    <property type="entry name" value="CHEMOTAXIS_TRANSDUC_2"/>
    <property type="match status" value="1"/>
</dbReference>
<keyword evidence="4" id="KW-0812">Transmembrane</keyword>
<feature type="domain" description="Methyl-accepting transducer" evidence="5">
    <location>
        <begin position="297"/>
        <end position="540"/>
    </location>
</feature>
<evidence type="ECO:0000259" key="5">
    <source>
        <dbReference type="PROSITE" id="PS50111"/>
    </source>
</evidence>
<dbReference type="InterPro" id="IPR004090">
    <property type="entry name" value="Chemotax_Me-accpt_rcpt"/>
</dbReference>
<dbReference type="SMART" id="SM00304">
    <property type="entry name" value="HAMP"/>
    <property type="match status" value="1"/>
</dbReference>
<evidence type="ECO:0000256" key="3">
    <source>
        <dbReference type="PROSITE-ProRule" id="PRU00284"/>
    </source>
</evidence>
<keyword evidence="4" id="KW-0472">Membrane</keyword>
<dbReference type="InterPro" id="IPR003660">
    <property type="entry name" value="HAMP_dom"/>
</dbReference>
<dbReference type="Gene3D" id="6.10.340.10">
    <property type="match status" value="1"/>
</dbReference>
<gene>
    <name evidence="7" type="ORF">PQU98_12870</name>
</gene>
<dbReference type="PANTHER" id="PTHR32089:SF112">
    <property type="entry name" value="LYSOZYME-LIKE PROTEIN-RELATED"/>
    <property type="match status" value="1"/>
</dbReference>
<protein>
    <submittedName>
        <fullName evidence="7">Methyl-accepting chemotaxis protein</fullName>
    </submittedName>
</protein>
<dbReference type="Proteomes" id="UP001218579">
    <property type="component" value="Unassembled WGS sequence"/>
</dbReference>
<dbReference type="SUPFAM" id="SSF158472">
    <property type="entry name" value="HAMP domain-like"/>
    <property type="match status" value="1"/>
</dbReference>
<evidence type="ECO:0000256" key="1">
    <source>
        <dbReference type="ARBA" id="ARBA00023224"/>
    </source>
</evidence>
<keyword evidence="4" id="KW-1133">Transmembrane helix</keyword>
<comment type="similarity">
    <text evidence="2">Belongs to the methyl-accepting chemotaxis (MCP) protein family.</text>
</comment>
<name>A0ABT5HLA3_9CAUL</name>
<reference evidence="7 8" key="1">
    <citation type="submission" date="2023-01" db="EMBL/GenBank/DDBJ databases">
        <title>Novel species of the genus Asticcacaulis isolated from rivers.</title>
        <authorList>
            <person name="Lu H."/>
        </authorList>
    </citation>
    <scope>NUCLEOTIDE SEQUENCE [LARGE SCALE GENOMIC DNA]</scope>
    <source>
        <strain evidence="7 8">LKC15W</strain>
    </source>
</reference>
<evidence type="ECO:0000256" key="2">
    <source>
        <dbReference type="ARBA" id="ARBA00029447"/>
    </source>
</evidence>
<dbReference type="PRINTS" id="PR00260">
    <property type="entry name" value="CHEMTRNSDUCR"/>
</dbReference>
<evidence type="ECO:0000313" key="8">
    <source>
        <dbReference type="Proteomes" id="UP001218579"/>
    </source>
</evidence>
<dbReference type="InterPro" id="IPR004089">
    <property type="entry name" value="MCPsignal_dom"/>
</dbReference>
<dbReference type="RefSeq" id="WP_272745340.1">
    <property type="nucleotide sequence ID" value="NZ_JAQQKV010000002.1"/>
</dbReference>
<evidence type="ECO:0000313" key="7">
    <source>
        <dbReference type="EMBL" id="MDC7677031.1"/>
    </source>
</evidence>
<dbReference type="PANTHER" id="PTHR32089">
    <property type="entry name" value="METHYL-ACCEPTING CHEMOTAXIS PROTEIN MCPB"/>
    <property type="match status" value="1"/>
</dbReference>
<sequence>MLSRLTIRARVIAAFAIVLLSTAALGIFSINRLDTVNKTVDDLGSNWLPTANQLGDLSQTFELLRLRQSQLLTTTGEQQQEIFGNVDKTARDLDKTYADYVPMIANADEKAHADKIEAELKTYQANGDKYVALVKSGDLMGAQTFFLGEMQDQGRTFREAIRNDRTYQVEAGGKAAAAGIAAGKQASTLILIALGITAAVSVAIGFVMIRTISAPIGKMADTMRTLSGGNTEVKIPNLGEPNEIGNMAAAVEVFKDGMIRTRALEAEAIKAREDSEYQRKQAMFELADQFEGAVGGIVEMVSAAATEMQATAQQLTSSAQESAAQATSVSAAAEEAGTNVTSVAGSAEELGASVAEISRQVDHSLTKAREAVTEADTTTAIVYELSEAASRITGIVDIISAIAQQTNLLALNATIESARAGEAGRGFAVVASEVKTLAQQTAKATEEINQQIAAIQGTTKQAVTAIESIAATIREVNDSSTTISAAVEQQGAATNEIVQAVNQASMGTTEVTVNITGVARMAEETGAGASQVLSASSELAEQAEQLRHQVSAFLARVRAA</sequence>
<accession>A0ABT5HLA3</accession>
<organism evidence="7 8">
    <name type="scientific">Asticcacaulis machinosus</name>
    <dbReference type="NCBI Taxonomy" id="2984211"/>
    <lineage>
        <taxon>Bacteria</taxon>
        <taxon>Pseudomonadati</taxon>
        <taxon>Pseudomonadota</taxon>
        <taxon>Alphaproteobacteria</taxon>
        <taxon>Caulobacterales</taxon>
        <taxon>Caulobacteraceae</taxon>
        <taxon>Asticcacaulis</taxon>
    </lineage>
</organism>
<dbReference type="EMBL" id="JAQQKV010000002">
    <property type="protein sequence ID" value="MDC7677031.1"/>
    <property type="molecule type" value="Genomic_DNA"/>
</dbReference>
<keyword evidence="8" id="KW-1185">Reference proteome</keyword>
<keyword evidence="1 3" id="KW-0807">Transducer</keyword>
<dbReference type="Pfam" id="PF12729">
    <property type="entry name" value="4HB_MCP_1"/>
    <property type="match status" value="1"/>
</dbReference>
<dbReference type="InterPro" id="IPR024478">
    <property type="entry name" value="HlyB_4HB_MCP"/>
</dbReference>
<evidence type="ECO:0000256" key="4">
    <source>
        <dbReference type="SAM" id="Phobius"/>
    </source>
</evidence>
<dbReference type="PROSITE" id="PS50885">
    <property type="entry name" value="HAMP"/>
    <property type="match status" value="1"/>
</dbReference>
<dbReference type="Pfam" id="PF00672">
    <property type="entry name" value="HAMP"/>
    <property type="match status" value="1"/>
</dbReference>